<dbReference type="InterPro" id="IPR013830">
    <property type="entry name" value="SGNH_hydro"/>
</dbReference>
<dbReference type="STRING" id="395961.Cyan7425_1989"/>
<reference evidence="2" key="1">
    <citation type="submission" date="2009-01" db="EMBL/GenBank/DDBJ databases">
        <title>Complete sequence of chromosome Cyanothece sp. PCC 7425.</title>
        <authorList>
            <consortium name="US DOE Joint Genome Institute"/>
            <person name="Lucas S."/>
            <person name="Copeland A."/>
            <person name="Lapidus A."/>
            <person name="Glavina del Rio T."/>
            <person name="Dalin E."/>
            <person name="Tice H."/>
            <person name="Bruce D."/>
            <person name="Goodwin L."/>
            <person name="Pitluck S."/>
            <person name="Sims D."/>
            <person name="Meineke L."/>
            <person name="Brettin T."/>
            <person name="Detter J.C."/>
            <person name="Han C."/>
            <person name="Larimer F."/>
            <person name="Land M."/>
            <person name="Hauser L."/>
            <person name="Kyrpides N."/>
            <person name="Ovchinnikova G."/>
            <person name="Liberton M."/>
            <person name="Stoeckel J."/>
            <person name="Banerjee A."/>
            <person name="Singh A."/>
            <person name="Page L."/>
            <person name="Sato H."/>
            <person name="Zhao L."/>
            <person name="Sherman L."/>
            <person name="Pakrasi H."/>
            <person name="Richardson P."/>
        </authorList>
    </citation>
    <scope>NUCLEOTIDE SEQUENCE</scope>
    <source>
        <strain evidence="2">PCC 7425</strain>
    </source>
</reference>
<protein>
    <submittedName>
        <fullName evidence="2">GDSL-lilke lipase/acylhydrolase family protein</fullName>
    </submittedName>
</protein>
<organism evidence="2">
    <name type="scientific">Cyanothece sp. (strain PCC 7425 / ATCC 29141)</name>
    <dbReference type="NCBI Taxonomy" id="395961"/>
    <lineage>
        <taxon>Bacteria</taxon>
        <taxon>Bacillati</taxon>
        <taxon>Cyanobacteriota</taxon>
        <taxon>Cyanophyceae</taxon>
        <taxon>Gomontiellales</taxon>
        <taxon>Cyanothecaceae</taxon>
        <taxon>Cyanothece</taxon>
    </lineage>
</organism>
<dbReference type="GO" id="GO:0016787">
    <property type="term" value="F:hydrolase activity"/>
    <property type="evidence" value="ECO:0007669"/>
    <property type="project" value="UniProtKB-KW"/>
</dbReference>
<dbReference type="Gene3D" id="3.40.50.1110">
    <property type="entry name" value="SGNH hydrolase"/>
    <property type="match status" value="1"/>
</dbReference>
<dbReference type="SUPFAM" id="SSF52266">
    <property type="entry name" value="SGNH hydrolase"/>
    <property type="match status" value="1"/>
</dbReference>
<evidence type="ECO:0000259" key="1">
    <source>
        <dbReference type="Pfam" id="PF13472"/>
    </source>
</evidence>
<dbReference type="EMBL" id="CP001344">
    <property type="protein sequence ID" value="ACL44354.1"/>
    <property type="molecule type" value="Genomic_DNA"/>
</dbReference>
<sequence length="211" mass="22955">MQHVVLLGDSIFDNARYVPGELPVIEQLKQHLAQDWRATLLAIDGDVTADVVQQVQQLPADASHLVISVGGNDALTQSFILTQSVRSVGEAMAYFARVITEFQANYRRMLNMVLSYGKPTCVCTIYDAVPNLSSVEKTALALFNDVILREAITAGMPVIDLRSICAEATDYSQISPIEPSASGGNKIVQAIVNVLVDHDFTARRCVIYGGD</sequence>
<accession>B8HTC8</accession>
<dbReference type="KEGG" id="cyn:Cyan7425_1989"/>
<feature type="domain" description="SGNH hydrolase-type esterase" evidence="1">
    <location>
        <begin position="6"/>
        <end position="170"/>
    </location>
</feature>
<dbReference type="Pfam" id="PF13472">
    <property type="entry name" value="Lipase_GDSL_2"/>
    <property type="match status" value="1"/>
</dbReference>
<keyword evidence="2" id="KW-0378">Hydrolase</keyword>
<proteinExistence type="predicted"/>
<dbReference type="HOGENOM" id="CLU_1243224_0_0_3"/>
<dbReference type="OrthoDB" id="212722at2"/>
<dbReference type="eggNOG" id="COG2755">
    <property type="taxonomic scope" value="Bacteria"/>
</dbReference>
<dbReference type="AlphaFoldDB" id="B8HTC8"/>
<dbReference type="InterPro" id="IPR036514">
    <property type="entry name" value="SGNH_hydro_sf"/>
</dbReference>
<gene>
    <name evidence="2" type="ordered locus">Cyan7425_1989</name>
</gene>
<name>B8HTC8_CYAP4</name>
<evidence type="ECO:0000313" key="2">
    <source>
        <dbReference type="EMBL" id="ACL44354.1"/>
    </source>
</evidence>